<evidence type="ECO:0000313" key="3">
    <source>
        <dbReference type="Proteomes" id="UP000815325"/>
    </source>
</evidence>
<accession>A0ABZ3KPL7</accession>
<feature type="compositionally biased region" description="Low complexity" evidence="1">
    <location>
        <begin position="32"/>
        <end position="69"/>
    </location>
</feature>
<comment type="caution">
    <text evidence="2">The sequence shown here is derived from an EMBL/GenBank/DDBJ whole genome shotgun (WGS) entry which is preliminary data.</text>
</comment>
<name>A0ABZ3KPL7_DUNSA</name>
<keyword evidence="3" id="KW-1185">Reference proteome</keyword>
<dbReference type="EMBL" id="MU069975">
    <property type="protein sequence ID" value="KAF5831115.1"/>
    <property type="molecule type" value="Genomic_DNA"/>
</dbReference>
<feature type="compositionally biased region" description="Acidic residues" evidence="1">
    <location>
        <begin position="1"/>
        <end position="13"/>
    </location>
</feature>
<organism evidence="2 3">
    <name type="scientific">Dunaliella salina</name>
    <name type="common">Green alga</name>
    <name type="synonym">Protococcus salinus</name>
    <dbReference type="NCBI Taxonomy" id="3046"/>
    <lineage>
        <taxon>Eukaryota</taxon>
        <taxon>Viridiplantae</taxon>
        <taxon>Chlorophyta</taxon>
        <taxon>core chlorophytes</taxon>
        <taxon>Chlorophyceae</taxon>
        <taxon>CS clade</taxon>
        <taxon>Chlamydomonadales</taxon>
        <taxon>Dunaliellaceae</taxon>
        <taxon>Dunaliella</taxon>
    </lineage>
</organism>
<sequence length="118" mass="11855">MVQVDLGDDDEVAGEAAPSKKKAAVGDKKPKAATPASASKYAAPRAPKAPGTSSSKKTKPATTSLSEDAQAAIAAVDAAAQKLPDESAVKFSFMPEGASGPAQSEPPNLNNKVSSSFL</sequence>
<evidence type="ECO:0000256" key="1">
    <source>
        <dbReference type="SAM" id="MobiDB-lite"/>
    </source>
</evidence>
<evidence type="ECO:0000313" key="2">
    <source>
        <dbReference type="EMBL" id="KAF5831115.1"/>
    </source>
</evidence>
<reference evidence="2" key="1">
    <citation type="submission" date="2017-08" db="EMBL/GenBank/DDBJ databases">
        <authorList>
            <person name="Polle J.E."/>
            <person name="Barry K."/>
            <person name="Cushman J."/>
            <person name="Schmutz J."/>
            <person name="Tran D."/>
            <person name="Hathwaick L.T."/>
            <person name="Yim W.C."/>
            <person name="Jenkins J."/>
            <person name="Mckie-Krisberg Z.M."/>
            <person name="Prochnik S."/>
            <person name="Lindquist E."/>
            <person name="Dockter R.B."/>
            <person name="Adam C."/>
            <person name="Molina H."/>
            <person name="Bunkerborg J."/>
            <person name="Jin E."/>
            <person name="Buchheim M."/>
            <person name="Magnuson J."/>
        </authorList>
    </citation>
    <scope>NUCLEOTIDE SEQUENCE</scope>
    <source>
        <strain evidence="2">CCAP 19/18</strain>
    </source>
</reference>
<feature type="region of interest" description="Disordered" evidence="1">
    <location>
        <begin position="1"/>
        <end position="69"/>
    </location>
</feature>
<proteinExistence type="predicted"/>
<protein>
    <submittedName>
        <fullName evidence="2">Uncharacterized protein</fullName>
    </submittedName>
</protein>
<feature type="non-terminal residue" evidence="2">
    <location>
        <position position="1"/>
    </location>
</feature>
<feature type="compositionally biased region" description="Polar residues" evidence="1">
    <location>
        <begin position="101"/>
        <end position="118"/>
    </location>
</feature>
<dbReference type="Proteomes" id="UP000815325">
    <property type="component" value="Unassembled WGS sequence"/>
</dbReference>
<gene>
    <name evidence="2" type="ORF">DUNSADRAFT_13602</name>
</gene>
<feature type="region of interest" description="Disordered" evidence="1">
    <location>
        <begin position="91"/>
        <end position="118"/>
    </location>
</feature>